<dbReference type="EMBL" id="CAMXCT010001231">
    <property type="protein sequence ID" value="CAI3988101.1"/>
    <property type="molecule type" value="Genomic_DNA"/>
</dbReference>
<comment type="caution">
    <text evidence="3">The sequence shown here is derived from an EMBL/GenBank/DDBJ whole genome shotgun (WGS) entry which is preliminary data.</text>
</comment>
<keyword evidence="5" id="KW-1185">Reference proteome</keyword>
<dbReference type="OrthoDB" id="422999at2759"/>
<name>A0A9P1FU06_9DINO</name>
<protein>
    <submittedName>
        <fullName evidence="3">Uncharacterized protein</fullName>
    </submittedName>
</protein>
<feature type="coiled-coil region" evidence="1">
    <location>
        <begin position="486"/>
        <end position="535"/>
    </location>
</feature>
<feature type="compositionally biased region" description="Basic and acidic residues" evidence="2">
    <location>
        <begin position="75"/>
        <end position="86"/>
    </location>
</feature>
<evidence type="ECO:0000313" key="5">
    <source>
        <dbReference type="Proteomes" id="UP001152797"/>
    </source>
</evidence>
<reference evidence="4 5" key="2">
    <citation type="submission" date="2024-05" db="EMBL/GenBank/DDBJ databases">
        <authorList>
            <person name="Chen Y."/>
            <person name="Shah S."/>
            <person name="Dougan E. K."/>
            <person name="Thang M."/>
            <person name="Chan C."/>
        </authorList>
    </citation>
    <scope>NUCLEOTIDE SEQUENCE [LARGE SCALE GENOMIC DNA]</scope>
</reference>
<dbReference type="EMBL" id="CAMXCT020001231">
    <property type="protein sequence ID" value="CAL1141476.1"/>
    <property type="molecule type" value="Genomic_DNA"/>
</dbReference>
<organism evidence="3">
    <name type="scientific">Cladocopium goreaui</name>
    <dbReference type="NCBI Taxonomy" id="2562237"/>
    <lineage>
        <taxon>Eukaryota</taxon>
        <taxon>Sar</taxon>
        <taxon>Alveolata</taxon>
        <taxon>Dinophyceae</taxon>
        <taxon>Suessiales</taxon>
        <taxon>Symbiodiniaceae</taxon>
        <taxon>Cladocopium</taxon>
    </lineage>
</organism>
<evidence type="ECO:0000313" key="4">
    <source>
        <dbReference type="EMBL" id="CAL4775413.1"/>
    </source>
</evidence>
<keyword evidence="1" id="KW-0175">Coiled coil</keyword>
<feature type="compositionally biased region" description="Polar residues" evidence="2">
    <location>
        <begin position="58"/>
        <end position="73"/>
    </location>
</feature>
<feature type="coiled-coil region" evidence="1">
    <location>
        <begin position="350"/>
        <end position="423"/>
    </location>
</feature>
<evidence type="ECO:0000256" key="1">
    <source>
        <dbReference type="SAM" id="Coils"/>
    </source>
</evidence>
<evidence type="ECO:0000313" key="3">
    <source>
        <dbReference type="EMBL" id="CAI3988101.1"/>
    </source>
</evidence>
<dbReference type="AlphaFoldDB" id="A0A9P1FU06"/>
<reference evidence="3" key="1">
    <citation type="submission" date="2022-10" db="EMBL/GenBank/DDBJ databases">
        <authorList>
            <person name="Chen Y."/>
            <person name="Dougan E. K."/>
            <person name="Chan C."/>
            <person name="Rhodes N."/>
            <person name="Thang M."/>
        </authorList>
    </citation>
    <scope>NUCLEOTIDE SEQUENCE</scope>
</reference>
<evidence type="ECO:0000256" key="2">
    <source>
        <dbReference type="SAM" id="MobiDB-lite"/>
    </source>
</evidence>
<accession>A0A9P1FU06</accession>
<gene>
    <name evidence="3" type="ORF">C1SCF055_LOCUS15322</name>
</gene>
<sequence>MSTVPVEIHTDIIGKKLYASRNYNQLRHVYQSGTCNRTQVDWGLTLRQVPGPKPKLKTSASAPTLHTSELAQSRTKREPLAPEHPEGPYQGGSQSLGKYQNFANSAHMCNGLVRVSSGAAPKVDWQLNLRNGMHQNEFNTKWNRHYARPNPLPFEYVPAVTLEKSFEIAEMNPSAFADGLGVKVLRAIRGVPASAGAPDCSLWSDATEHRIGKHSCVRGYPGYPGFLSKPRNNGLAKIQAIVDPQNRHSLQRVLAAMTWLGLKTEDLDGSQDDEIEVTDKVPDPNKAKKIAEEREEVWEGLRRARLLEVQRRLQFLSDDDARRVLKVKLGEGVRMVVDDDLPPVENLDGMADFEEMRERAFQKIKDEQQRKAALLASGFLMEKKRLDEADRKIAALEQRLKDYKKAQADAIAEKKKLADKKQEMIRSQVKKAADARARWEDDTYDDLMSRIDKARATRTKMYSKDGLKDTIEDGVRRRQKCFDQALEREAALLESIEESNRSAEERLQVRRQEQADELQRRAEESRAKFQERQVRIYAQNQEWWDKKHEDHAKFQERFNSSVQAGQDFIKNRSKSAGALTKQAQTKWKANHDRIMATRAQNNSDLLARQEAARQRTEERLALKLKCANDIHSFREVKYKTWGELQRRRWEELQRSRDAQTQALVLKIAEGQAKAKAQEQGRAAIANRRQRIGADSLALNDRAKEGFIRIKAEPDERRIIKVMSDLGFEMPKLPDEDEDEEDKKAF</sequence>
<proteinExistence type="predicted"/>
<dbReference type="Proteomes" id="UP001152797">
    <property type="component" value="Unassembled WGS sequence"/>
</dbReference>
<dbReference type="EMBL" id="CAMXCT030001231">
    <property type="protein sequence ID" value="CAL4775413.1"/>
    <property type="molecule type" value="Genomic_DNA"/>
</dbReference>
<feature type="region of interest" description="Disordered" evidence="2">
    <location>
        <begin position="49"/>
        <end position="96"/>
    </location>
</feature>